<dbReference type="Gene3D" id="1.40.20.10">
    <property type="entry name" value="CHAD domain"/>
    <property type="match status" value="1"/>
</dbReference>
<dbReference type="Gene3D" id="2.40.320.10">
    <property type="entry name" value="Hypothetical Protein Pfu-838710-001"/>
    <property type="match status" value="1"/>
</dbReference>
<keyword evidence="5" id="KW-1185">Reference proteome</keyword>
<dbReference type="SUPFAM" id="SSF55154">
    <property type="entry name" value="CYTH-like phosphatases"/>
    <property type="match status" value="1"/>
</dbReference>
<evidence type="ECO:0000256" key="1">
    <source>
        <dbReference type="SAM" id="MobiDB-lite"/>
    </source>
</evidence>
<dbReference type="PROSITE" id="PS51707">
    <property type="entry name" value="CYTH"/>
    <property type="match status" value="1"/>
</dbReference>
<feature type="region of interest" description="Disordered" evidence="1">
    <location>
        <begin position="1"/>
        <end position="21"/>
    </location>
</feature>
<evidence type="ECO:0000259" key="2">
    <source>
        <dbReference type="PROSITE" id="PS51707"/>
    </source>
</evidence>
<dbReference type="PROSITE" id="PS51708">
    <property type="entry name" value="CHAD"/>
    <property type="match status" value="1"/>
</dbReference>
<dbReference type="RefSeq" id="WP_167980921.1">
    <property type="nucleotide sequence ID" value="NZ_JAATEJ010000001.1"/>
</dbReference>
<evidence type="ECO:0000259" key="3">
    <source>
        <dbReference type="PROSITE" id="PS51708"/>
    </source>
</evidence>
<dbReference type="EMBL" id="JAATEJ010000001">
    <property type="protein sequence ID" value="NJP42064.1"/>
    <property type="molecule type" value="Genomic_DNA"/>
</dbReference>
<dbReference type="Pfam" id="PF05235">
    <property type="entry name" value="CHAD"/>
    <property type="match status" value="1"/>
</dbReference>
<feature type="compositionally biased region" description="Basic and acidic residues" evidence="1">
    <location>
        <begin position="1"/>
        <end position="13"/>
    </location>
</feature>
<dbReference type="Pfam" id="PF01928">
    <property type="entry name" value="CYTH"/>
    <property type="match status" value="1"/>
</dbReference>
<dbReference type="SMART" id="SM01118">
    <property type="entry name" value="CYTH"/>
    <property type="match status" value="1"/>
</dbReference>
<dbReference type="SMART" id="SM00880">
    <property type="entry name" value="CHAD"/>
    <property type="match status" value="1"/>
</dbReference>
<evidence type="ECO:0000313" key="4">
    <source>
        <dbReference type="EMBL" id="NJP42064.1"/>
    </source>
</evidence>
<organism evidence="4 5">
    <name type="scientific">Actinacidiphila epipremni</name>
    <dbReference type="NCBI Taxonomy" id="2053013"/>
    <lineage>
        <taxon>Bacteria</taxon>
        <taxon>Bacillati</taxon>
        <taxon>Actinomycetota</taxon>
        <taxon>Actinomycetes</taxon>
        <taxon>Kitasatosporales</taxon>
        <taxon>Streptomycetaceae</taxon>
        <taxon>Actinacidiphila</taxon>
    </lineage>
</organism>
<dbReference type="Proteomes" id="UP000734511">
    <property type="component" value="Unassembled WGS sequence"/>
</dbReference>
<feature type="domain" description="CHAD" evidence="3">
    <location>
        <begin position="212"/>
        <end position="496"/>
    </location>
</feature>
<comment type="caution">
    <text evidence="4">The sequence shown here is derived from an EMBL/GenBank/DDBJ whole genome shotgun (WGS) entry which is preliminary data.</text>
</comment>
<protein>
    <submittedName>
        <fullName evidence="4">CYTH and CHAD domain-containing protein</fullName>
    </submittedName>
</protein>
<reference evidence="4 5" key="1">
    <citation type="submission" date="2020-03" db="EMBL/GenBank/DDBJ databases">
        <title>WGS of actinomycetes isolated from Thailand.</title>
        <authorList>
            <person name="Thawai C."/>
        </authorList>
    </citation>
    <scope>NUCLEOTIDE SEQUENCE [LARGE SCALE GENOMIC DNA]</scope>
    <source>
        <strain evidence="4 5">PRB2-1</strain>
    </source>
</reference>
<sequence length="498" mass="53158">MAKRVQETERKYDGGAGTGHPDFVGLAPGARATGTVDLEAVYYDTAGLALAAHKVTLRRRTGGDDAGWHLKLPAAQADTRTEVRAPLSPAADGPPGELAAEVAALARGRELEPVVRLRTARRRVLLQDGRGRTLAEVAYDKVRAKVLASGEERAWSEVEVELGPAGEPGLLDAVEERLADAGLHRSASPSKLARALGGLLVAPPARDASAVPTTAGETATGYLREQLTALLALDPQVRRGEEDAVHRMRVATRRARSALKSFRKELDRAVTDPVGDELKWLAAVLGAERDREVLAARLADRFAELEPGLRTADVRLRLDAQAGPSAEQHAAIVRALDGARYFALLDALEALTTAPPFRKGAHKPAAKGAARTVRRDLARVRSRVEAALAAEAGTAKDVALHEARKAAKRARYSAEAVRPVLGEPAKEHKARMKHLQQLLGEHQDGVLAREALERAAAAARPAGEDLAPYEAMLAAEAARARKAEEALPGAWAEADREL</sequence>
<evidence type="ECO:0000313" key="5">
    <source>
        <dbReference type="Proteomes" id="UP000734511"/>
    </source>
</evidence>
<dbReference type="PANTHER" id="PTHR39339:SF1">
    <property type="entry name" value="CHAD DOMAIN-CONTAINING PROTEIN"/>
    <property type="match status" value="1"/>
</dbReference>
<gene>
    <name evidence="4" type="ORF">HCN08_01325</name>
</gene>
<dbReference type="InterPro" id="IPR033469">
    <property type="entry name" value="CYTH-like_dom_sf"/>
</dbReference>
<dbReference type="PANTHER" id="PTHR39339">
    <property type="entry name" value="SLR1444 PROTEIN"/>
    <property type="match status" value="1"/>
</dbReference>
<dbReference type="InterPro" id="IPR007899">
    <property type="entry name" value="CHAD_dom"/>
</dbReference>
<dbReference type="InterPro" id="IPR023577">
    <property type="entry name" value="CYTH_domain"/>
</dbReference>
<proteinExistence type="predicted"/>
<name>A0ABX0ZE58_9ACTN</name>
<feature type="domain" description="CYTH" evidence="2">
    <location>
        <begin position="5"/>
        <end position="202"/>
    </location>
</feature>
<dbReference type="CDD" id="cd07374">
    <property type="entry name" value="CYTH-like_Pase"/>
    <property type="match status" value="1"/>
</dbReference>
<dbReference type="InterPro" id="IPR038186">
    <property type="entry name" value="CHAD_dom_sf"/>
</dbReference>
<accession>A0ABX0ZE58</accession>